<dbReference type="Gene3D" id="3.10.10.10">
    <property type="entry name" value="HIV Type 1 Reverse Transcriptase, subunit A, domain 1"/>
    <property type="match status" value="1"/>
</dbReference>
<reference evidence="2 3" key="1">
    <citation type="journal article" date="2023" name="BMC Biotechnol.">
        <title>Vitis rotundifolia cv Carlos genome sequencing.</title>
        <authorList>
            <person name="Huff M."/>
            <person name="Hulse-Kemp A."/>
            <person name="Scheffler B."/>
            <person name="Youngblood R."/>
            <person name="Simpson S."/>
            <person name="Babiker E."/>
            <person name="Staton M."/>
        </authorList>
    </citation>
    <scope>NUCLEOTIDE SEQUENCE [LARGE SCALE GENOMIC DNA]</scope>
    <source>
        <tissue evidence="2">Leaf</tissue>
    </source>
</reference>
<dbReference type="CDD" id="cd00303">
    <property type="entry name" value="retropepsin_like"/>
    <property type="match status" value="1"/>
</dbReference>
<sequence length="270" mass="30490">MPHLPLAAQETKTATISSQTRSSQGSNARCRGRQVAGRVFALTPIEPEEDALLVKGMILVYSIWVCVLFDTNATHSFISPSSTNALGLKMERIENMLLIEFPMGTNSRVDRICKGCVITLADRALKVDLRILDMTGYDVILGMDWLTVYRALLDCHRHRIIFCLSDGFEVCFVGDKYVNLPFSQSDPCYQYVKEKTQKDITKIPIVRKFQDVFPNELPGLPPHKEFDISIEVYPRTDPISVSPYKMTPLELKTQLEELLSKGFIRPSTSP</sequence>
<comment type="caution">
    <text evidence="2">The sequence shown here is derived from an EMBL/GenBank/DDBJ whole genome shotgun (WGS) entry which is preliminary data.</text>
</comment>
<dbReference type="SUPFAM" id="SSF50630">
    <property type="entry name" value="Acid proteases"/>
    <property type="match status" value="1"/>
</dbReference>
<dbReference type="InterPro" id="IPR032567">
    <property type="entry name" value="RTL1-rel"/>
</dbReference>
<dbReference type="InterPro" id="IPR043502">
    <property type="entry name" value="DNA/RNA_pol_sf"/>
</dbReference>
<accession>A0AA38YX22</accession>
<evidence type="ECO:0000313" key="3">
    <source>
        <dbReference type="Proteomes" id="UP001168098"/>
    </source>
</evidence>
<protein>
    <submittedName>
        <fullName evidence="2">Uncharacterized protein</fullName>
    </submittedName>
</protein>
<dbReference type="Gene3D" id="2.40.70.10">
    <property type="entry name" value="Acid Proteases"/>
    <property type="match status" value="1"/>
</dbReference>
<evidence type="ECO:0000313" key="2">
    <source>
        <dbReference type="EMBL" id="KAJ9678286.1"/>
    </source>
</evidence>
<dbReference type="EMBL" id="JARBHA010000017">
    <property type="protein sequence ID" value="KAJ9678286.1"/>
    <property type="molecule type" value="Genomic_DNA"/>
</dbReference>
<dbReference type="PANTHER" id="PTHR15503">
    <property type="entry name" value="LDOC1 RELATED"/>
    <property type="match status" value="1"/>
</dbReference>
<dbReference type="Proteomes" id="UP001168098">
    <property type="component" value="Unassembled WGS sequence"/>
</dbReference>
<feature type="compositionally biased region" description="Polar residues" evidence="1">
    <location>
        <begin position="10"/>
        <end position="27"/>
    </location>
</feature>
<dbReference type="InterPro" id="IPR021109">
    <property type="entry name" value="Peptidase_aspartic_dom_sf"/>
</dbReference>
<dbReference type="SUPFAM" id="SSF56672">
    <property type="entry name" value="DNA/RNA polymerases"/>
    <property type="match status" value="1"/>
</dbReference>
<evidence type="ECO:0000256" key="1">
    <source>
        <dbReference type="SAM" id="MobiDB-lite"/>
    </source>
</evidence>
<name>A0AA38YX22_VITRO</name>
<organism evidence="2 3">
    <name type="scientific">Vitis rotundifolia</name>
    <name type="common">Muscadine grape</name>
    <dbReference type="NCBI Taxonomy" id="103349"/>
    <lineage>
        <taxon>Eukaryota</taxon>
        <taxon>Viridiplantae</taxon>
        <taxon>Streptophyta</taxon>
        <taxon>Embryophyta</taxon>
        <taxon>Tracheophyta</taxon>
        <taxon>Spermatophyta</taxon>
        <taxon>Magnoliopsida</taxon>
        <taxon>eudicotyledons</taxon>
        <taxon>Gunneridae</taxon>
        <taxon>Pentapetalae</taxon>
        <taxon>rosids</taxon>
        <taxon>Vitales</taxon>
        <taxon>Vitaceae</taxon>
        <taxon>Viteae</taxon>
        <taxon>Vitis</taxon>
    </lineage>
</organism>
<gene>
    <name evidence="2" type="ORF">PVL29_023020</name>
</gene>
<dbReference type="PANTHER" id="PTHR15503:SF45">
    <property type="entry name" value="RNA-DIRECTED DNA POLYMERASE HOMOLOG"/>
    <property type="match status" value="1"/>
</dbReference>
<keyword evidence="3" id="KW-1185">Reference proteome</keyword>
<proteinExistence type="predicted"/>
<dbReference type="Pfam" id="PF08284">
    <property type="entry name" value="RVP_2"/>
    <property type="match status" value="1"/>
</dbReference>
<feature type="region of interest" description="Disordered" evidence="1">
    <location>
        <begin position="1"/>
        <end position="29"/>
    </location>
</feature>
<dbReference type="AlphaFoldDB" id="A0AA38YX22"/>